<dbReference type="OMA" id="RDQRMHK"/>
<dbReference type="CDD" id="cd00555">
    <property type="entry name" value="Maf"/>
    <property type="match status" value="1"/>
</dbReference>
<dbReference type="Proteomes" id="UP000006671">
    <property type="component" value="Unassembled WGS sequence"/>
</dbReference>
<dbReference type="GO" id="GO:0047429">
    <property type="term" value="F:nucleoside triphosphate diphosphatase activity"/>
    <property type="evidence" value="ECO:0007669"/>
    <property type="project" value="InterPro"/>
</dbReference>
<dbReference type="PANTHER" id="PTHR43213">
    <property type="entry name" value="BIFUNCTIONAL DTTP/UTP PYROPHOSPHATASE/METHYLTRANSFERASE PROTEIN-RELATED"/>
    <property type="match status" value="1"/>
</dbReference>
<keyword evidence="4" id="KW-1185">Reference proteome</keyword>
<sequence length="214" mass="24000">MLRKLVDKYHVVLASQSPRRKKILIENGGLEFEKDFVIIPSTFDEKSLDKSKFETPNDFVMENSRLKAEQVFNSMKDSFDNLIVIGSDSIVVYGKEILEKPASTDEARNMLNMLSGNKHKVISGVSIYIKNTSNCASEPKLISFASETLVLFDTLSAELIEEYIETKEPMDKAGAYGIQDMGSAFVLSIEGDYHTVMGLPYQKTFAALRLALHK</sequence>
<dbReference type="InterPro" id="IPR003697">
    <property type="entry name" value="Maf-like"/>
</dbReference>
<evidence type="ECO:0000313" key="4">
    <source>
        <dbReference type="Proteomes" id="UP000006671"/>
    </source>
</evidence>
<dbReference type="FunCoup" id="D2VQK7">
    <property type="interactions" value="33"/>
</dbReference>
<dbReference type="InterPro" id="IPR029001">
    <property type="entry name" value="ITPase-like_fam"/>
</dbReference>
<dbReference type="PIRSF" id="PIRSF006305">
    <property type="entry name" value="Maf"/>
    <property type="match status" value="1"/>
</dbReference>
<name>D2VQK7_NAEGR</name>
<dbReference type="Pfam" id="PF02545">
    <property type="entry name" value="Maf"/>
    <property type="match status" value="1"/>
</dbReference>
<dbReference type="eggNOG" id="KOG1509">
    <property type="taxonomic scope" value="Eukaryota"/>
</dbReference>
<dbReference type="NCBIfam" id="TIGR00172">
    <property type="entry name" value="maf"/>
    <property type="match status" value="1"/>
</dbReference>
<evidence type="ECO:0000313" key="3">
    <source>
        <dbReference type="EMBL" id="EFC40887.1"/>
    </source>
</evidence>
<gene>
    <name evidence="3" type="ORF">NAEGRDRAFT_58947</name>
</gene>
<proteinExistence type="inferred from homology"/>
<keyword evidence="2" id="KW-0378">Hydrolase</keyword>
<evidence type="ECO:0000256" key="1">
    <source>
        <dbReference type="ARBA" id="ARBA00001968"/>
    </source>
</evidence>
<dbReference type="HAMAP" id="MF_00528">
    <property type="entry name" value="Maf"/>
    <property type="match status" value="1"/>
</dbReference>
<dbReference type="KEGG" id="ngr:NAEGRDRAFT_58947"/>
<accession>D2VQK7</accession>
<dbReference type="Gene3D" id="3.90.950.10">
    <property type="match status" value="1"/>
</dbReference>
<comment type="cofactor">
    <cofactor evidence="1">
        <name>a divalent metal cation</name>
        <dbReference type="ChEBI" id="CHEBI:60240"/>
    </cofactor>
</comment>
<dbReference type="EMBL" id="GG738889">
    <property type="protein sequence ID" value="EFC40887.1"/>
    <property type="molecule type" value="Genomic_DNA"/>
</dbReference>
<dbReference type="VEuPathDB" id="AmoebaDB:NAEGRDRAFT_58947"/>
<dbReference type="STRING" id="5762.D2VQK7"/>
<protein>
    <submittedName>
        <fullName evidence="3">Maf protein</fullName>
    </submittedName>
</protein>
<reference evidence="3 4" key="1">
    <citation type="journal article" date="2010" name="Cell">
        <title>The genome of Naegleria gruberi illuminates early eukaryotic versatility.</title>
        <authorList>
            <person name="Fritz-Laylin L.K."/>
            <person name="Prochnik S.E."/>
            <person name="Ginger M.L."/>
            <person name="Dacks J.B."/>
            <person name="Carpenter M.L."/>
            <person name="Field M.C."/>
            <person name="Kuo A."/>
            <person name="Paredez A."/>
            <person name="Chapman J."/>
            <person name="Pham J."/>
            <person name="Shu S."/>
            <person name="Neupane R."/>
            <person name="Cipriano M."/>
            <person name="Mancuso J."/>
            <person name="Tu H."/>
            <person name="Salamov A."/>
            <person name="Lindquist E."/>
            <person name="Shapiro H."/>
            <person name="Lucas S."/>
            <person name="Grigoriev I.V."/>
            <person name="Cande W.Z."/>
            <person name="Fulton C."/>
            <person name="Rokhsar D.S."/>
            <person name="Dawson S.C."/>
        </authorList>
    </citation>
    <scope>NUCLEOTIDE SEQUENCE [LARGE SCALE GENOMIC DNA]</scope>
    <source>
        <strain evidence="3 4">NEG-M</strain>
    </source>
</reference>
<dbReference type="PANTHER" id="PTHR43213:SF5">
    <property type="entry name" value="BIFUNCTIONAL DTTP_UTP PYROPHOSPHATASE_METHYLTRANSFERASE PROTEIN-RELATED"/>
    <property type="match status" value="1"/>
</dbReference>
<dbReference type="RefSeq" id="XP_002673631.1">
    <property type="nucleotide sequence ID" value="XM_002673585.1"/>
</dbReference>
<dbReference type="GeneID" id="8855607"/>
<dbReference type="SUPFAM" id="SSF52972">
    <property type="entry name" value="ITPase-like"/>
    <property type="match status" value="1"/>
</dbReference>
<dbReference type="OrthoDB" id="10267058at2759"/>
<organism evidence="4">
    <name type="scientific">Naegleria gruberi</name>
    <name type="common">Amoeba</name>
    <dbReference type="NCBI Taxonomy" id="5762"/>
    <lineage>
        <taxon>Eukaryota</taxon>
        <taxon>Discoba</taxon>
        <taxon>Heterolobosea</taxon>
        <taxon>Tetramitia</taxon>
        <taxon>Eutetramitia</taxon>
        <taxon>Vahlkampfiidae</taxon>
        <taxon>Naegleria</taxon>
    </lineage>
</organism>
<dbReference type="InParanoid" id="D2VQK7"/>
<evidence type="ECO:0000256" key="2">
    <source>
        <dbReference type="ARBA" id="ARBA00022801"/>
    </source>
</evidence>
<dbReference type="AlphaFoldDB" id="D2VQK7"/>